<sequence>MIVRHVLITAGSKGLGKMMTDYFLKKGYSVTATYRSDKERADQLVEIYKDKQDRLQVLQLDVTNKKQIDEVVDQAVNRFGRIDCFVSNAGPYIFERKKLVDYEEEEWNQMVNGNLDVSFYFLKKIIPLMRSQQFGRVVFLGFQGVNNTPGWIYRSAFAAAKVGTASLMKTVALEEAEYGITANMVAPGNITGEMKESPIEESRQVAETETPIGRPGTGEDIARTVGFLCEDDSDMITGSVIEVTGGLDVIHRHLTK</sequence>
<dbReference type="Proteomes" id="UP000316425">
    <property type="component" value="Unassembled WGS sequence"/>
</dbReference>
<dbReference type="CDD" id="cd05233">
    <property type="entry name" value="SDR_c"/>
    <property type="match status" value="1"/>
</dbReference>
<comment type="similarity">
    <text evidence="1">Belongs to the short-chain dehydrogenases/reductases (SDR) family.</text>
</comment>
<gene>
    <name evidence="4" type="ORF">FPQ13_04290</name>
</gene>
<dbReference type="GO" id="GO:0016491">
    <property type="term" value="F:oxidoreductase activity"/>
    <property type="evidence" value="ECO:0007669"/>
    <property type="project" value="UniProtKB-KW"/>
</dbReference>
<comment type="caution">
    <text evidence="4">The sequence shown here is derived from an EMBL/GenBank/DDBJ whole genome shotgun (WGS) entry which is preliminary data.</text>
</comment>
<protein>
    <submittedName>
        <fullName evidence="4">SDR family oxidoreductase</fullName>
    </submittedName>
</protein>
<dbReference type="Pfam" id="PF13561">
    <property type="entry name" value="adh_short_C2"/>
    <property type="match status" value="1"/>
</dbReference>
<feature type="compositionally biased region" description="Basic and acidic residues" evidence="3">
    <location>
        <begin position="196"/>
        <end position="206"/>
    </location>
</feature>
<name>A0A556PQ14_9BACI</name>
<evidence type="ECO:0000256" key="2">
    <source>
        <dbReference type="ARBA" id="ARBA00023002"/>
    </source>
</evidence>
<evidence type="ECO:0000313" key="5">
    <source>
        <dbReference type="Proteomes" id="UP000316425"/>
    </source>
</evidence>
<dbReference type="EMBL" id="VMHE01000004">
    <property type="protein sequence ID" value="TSJ66483.1"/>
    <property type="molecule type" value="Genomic_DNA"/>
</dbReference>
<evidence type="ECO:0000256" key="1">
    <source>
        <dbReference type="ARBA" id="ARBA00006484"/>
    </source>
</evidence>
<dbReference type="RefSeq" id="WP_144088090.1">
    <property type="nucleotide sequence ID" value="NZ_VMHE01000004.1"/>
</dbReference>
<evidence type="ECO:0000256" key="3">
    <source>
        <dbReference type="SAM" id="MobiDB-lite"/>
    </source>
</evidence>
<dbReference type="InterPro" id="IPR002347">
    <property type="entry name" value="SDR_fam"/>
</dbReference>
<feature type="region of interest" description="Disordered" evidence="3">
    <location>
        <begin position="196"/>
        <end position="217"/>
    </location>
</feature>
<dbReference type="OrthoDB" id="9803333at2"/>
<dbReference type="FunFam" id="3.40.50.720:FF:000173">
    <property type="entry name" value="3-oxoacyl-[acyl-carrier protein] reductase"/>
    <property type="match status" value="1"/>
</dbReference>
<dbReference type="AlphaFoldDB" id="A0A556PQ14"/>
<organism evidence="4 5">
    <name type="scientific">Allobacillus salarius</name>
    <dbReference type="NCBI Taxonomy" id="1955272"/>
    <lineage>
        <taxon>Bacteria</taxon>
        <taxon>Bacillati</taxon>
        <taxon>Bacillota</taxon>
        <taxon>Bacilli</taxon>
        <taxon>Bacillales</taxon>
        <taxon>Bacillaceae</taxon>
        <taxon>Allobacillus</taxon>
    </lineage>
</organism>
<dbReference type="PANTHER" id="PTHR24321">
    <property type="entry name" value="DEHYDROGENASES, SHORT CHAIN"/>
    <property type="match status" value="1"/>
</dbReference>
<proteinExistence type="inferred from homology"/>
<evidence type="ECO:0000313" key="4">
    <source>
        <dbReference type="EMBL" id="TSJ66483.1"/>
    </source>
</evidence>
<dbReference type="SUPFAM" id="SSF51735">
    <property type="entry name" value="NAD(P)-binding Rossmann-fold domains"/>
    <property type="match status" value="1"/>
</dbReference>
<dbReference type="PRINTS" id="PR00081">
    <property type="entry name" value="GDHRDH"/>
</dbReference>
<accession>A0A556PQ14</accession>
<keyword evidence="5" id="KW-1185">Reference proteome</keyword>
<dbReference type="PANTHER" id="PTHR24321:SF8">
    <property type="entry name" value="ESTRADIOL 17-BETA-DEHYDROGENASE 8-RELATED"/>
    <property type="match status" value="1"/>
</dbReference>
<reference evidence="4 5" key="1">
    <citation type="submission" date="2019-07" db="EMBL/GenBank/DDBJ databases">
        <title>Allobacillus sp. nov. SKP isolated from shrimp paste of Euphausiacea.</title>
        <authorList>
            <person name="Kanchanasin P."/>
            <person name="Tanasupawat S."/>
            <person name="Shi W."/>
            <person name="Wu L."/>
            <person name="Ma J."/>
        </authorList>
    </citation>
    <scope>NUCLEOTIDE SEQUENCE [LARGE SCALE GENOMIC DNA]</scope>
    <source>
        <strain evidence="4 5">SKP4-8</strain>
    </source>
</reference>
<dbReference type="Gene3D" id="3.40.50.720">
    <property type="entry name" value="NAD(P)-binding Rossmann-like Domain"/>
    <property type="match status" value="1"/>
</dbReference>
<dbReference type="InterPro" id="IPR036291">
    <property type="entry name" value="NAD(P)-bd_dom_sf"/>
</dbReference>
<keyword evidence="2" id="KW-0560">Oxidoreductase</keyword>